<dbReference type="InterPro" id="IPR024165">
    <property type="entry name" value="Kan/Strep_kinase"/>
</dbReference>
<evidence type="ECO:0000259" key="9">
    <source>
        <dbReference type="Pfam" id="PF01636"/>
    </source>
</evidence>
<gene>
    <name evidence="10" type="primary">aph</name>
    <name evidence="10" type="ORF">Aple_077020</name>
</gene>
<sequence>MQVPDRLHWLIEQDASWSGDHEGASGTALRVVSGSKIFYVKHGPLARAEHLRLCWLHGRVPVAEVVAFEDPFLVLADVGAPSLEAAAPADLGAVLGRTLRVLHELSVAECPFDGRLSVVLERAGANVRDGLVDSDDFDDDHLGLTPEAIYERLLATRPPIEDLVVAHGDYTPSNVLLPASGEAVVIDIPALGVADRYRDLAIAHRYLSEDPGTVAWEAFLSAYGLVDDIEEERLYYYRLLDELL</sequence>
<dbReference type="RefSeq" id="WP_155349620.1">
    <property type="nucleotide sequence ID" value="NZ_BAAAHM010000055.1"/>
</dbReference>
<evidence type="ECO:0000256" key="5">
    <source>
        <dbReference type="ARBA" id="ARBA00022840"/>
    </source>
</evidence>
<evidence type="ECO:0000256" key="8">
    <source>
        <dbReference type="PIRSR" id="PIRSR000706-2"/>
    </source>
</evidence>
<evidence type="ECO:0000256" key="3">
    <source>
        <dbReference type="ARBA" id="ARBA00022741"/>
    </source>
</evidence>
<keyword evidence="6" id="KW-0046">Antibiotic resistance</keyword>
<dbReference type="InterPro" id="IPR002575">
    <property type="entry name" value="Aminoglycoside_PTrfase"/>
</dbReference>
<accession>A0A5M3XZC0</accession>
<keyword evidence="8" id="KW-0460">Magnesium</keyword>
<dbReference type="GO" id="GO:0016773">
    <property type="term" value="F:phosphotransferase activity, alcohol group as acceptor"/>
    <property type="evidence" value="ECO:0007669"/>
    <property type="project" value="InterPro"/>
</dbReference>
<dbReference type="EMBL" id="BLAF01000057">
    <property type="protein sequence ID" value="GES24803.1"/>
    <property type="molecule type" value="Genomic_DNA"/>
</dbReference>
<dbReference type="AlphaFoldDB" id="A0A5M3XZC0"/>
<evidence type="ECO:0000256" key="2">
    <source>
        <dbReference type="ARBA" id="ARBA00022679"/>
    </source>
</evidence>
<evidence type="ECO:0000256" key="4">
    <source>
        <dbReference type="ARBA" id="ARBA00022777"/>
    </source>
</evidence>
<dbReference type="Pfam" id="PF01636">
    <property type="entry name" value="APH"/>
    <property type="match status" value="1"/>
</dbReference>
<dbReference type="OrthoDB" id="3806873at2"/>
<keyword evidence="3" id="KW-0547">Nucleotide-binding</keyword>
<dbReference type="Gene3D" id="3.30.200.20">
    <property type="entry name" value="Phosphorylase Kinase, domain 1"/>
    <property type="match status" value="1"/>
</dbReference>
<reference evidence="10 11" key="1">
    <citation type="submission" date="2019-10" db="EMBL/GenBank/DDBJ databases">
        <title>Whole genome shotgun sequence of Acrocarpospora pleiomorpha NBRC 16267.</title>
        <authorList>
            <person name="Ichikawa N."/>
            <person name="Kimura A."/>
            <person name="Kitahashi Y."/>
            <person name="Komaki H."/>
            <person name="Oguchi A."/>
        </authorList>
    </citation>
    <scope>NUCLEOTIDE SEQUENCE [LARGE SCALE GENOMIC DNA]</scope>
    <source>
        <strain evidence="10 11">NBRC 16267</strain>
    </source>
</reference>
<proteinExistence type="inferred from homology"/>
<organism evidence="10 11">
    <name type="scientific">Acrocarpospora pleiomorpha</name>
    <dbReference type="NCBI Taxonomy" id="90975"/>
    <lineage>
        <taxon>Bacteria</taxon>
        <taxon>Bacillati</taxon>
        <taxon>Actinomycetota</taxon>
        <taxon>Actinomycetes</taxon>
        <taxon>Streptosporangiales</taxon>
        <taxon>Streptosporangiaceae</taxon>
        <taxon>Acrocarpospora</taxon>
    </lineage>
</organism>
<dbReference type="GO" id="GO:0016301">
    <property type="term" value="F:kinase activity"/>
    <property type="evidence" value="ECO:0007669"/>
    <property type="project" value="UniProtKB-KW"/>
</dbReference>
<dbReference type="Gene3D" id="3.90.1200.10">
    <property type="match status" value="1"/>
</dbReference>
<keyword evidence="2 10" id="KW-0808">Transferase</keyword>
<evidence type="ECO:0000256" key="1">
    <source>
        <dbReference type="ARBA" id="ARBA00006219"/>
    </source>
</evidence>
<dbReference type="PIRSF" id="PIRSF000706">
    <property type="entry name" value="Kanamycin_kin"/>
    <property type="match status" value="1"/>
</dbReference>
<keyword evidence="11" id="KW-1185">Reference proteome</keyword>
<comment type="caution">
    <text evidence="10">The sequence shown here is derived from an EMBL/GenBank/DDBJ whole genome shotgun (WGS) entry which is preliminary data.</text>
</comment>
<dbReference type="GO" id="GO:0046677">
    <property type="term" value="P:response to antibiotic"/>
    <property type="evidence" value="ECO:0007669"/>
    <property type="project" value="UniProtKB-KW"/>
</dbReference>
<dbReference type="InterPro" id="IPR011009">
    <property type="entry name" value="Kinase-like_dom_sf"/>
</dbReference>
<evidence type="ECO:0000256" key="6">
    <source>
        <dbReference type="ARBA" id="ARBA00023251"/>
    </source>
</evidence>
<keyword evidence="8" id="KW-0479">Metal-binding</keyword>
<keyword evidence="5" id="KW-0067">ATP-binding</keyword>
<comment type="similarity">
    <text evidence="1">Belongs to the aminoglycoside phosphotransferase family.</text>
</comment>
<dbReference type="CDD" id="cd05150">
    <property type="entry name" value="APH"/>
    <property type="match status" value="1"/>
</dbReference>
<evidence type="ECO:0000313" key="11">
    <source>
        <dbReference type="Proteomes" id="UP000377595"/>
    </source>
</evidence>
<feature type="binding site" evidence="8">
    <location>
        <position position="187"/>
    </location>
    <ligand>
        <name>Mg(2+)</name>
        <dbReference type="ChEBI" id="CHEBI:18420"/>
    </ligand>
</feature>
<protein>
    <submittedName>
        <fullName evidence="10">Aminoglycoside O-phosphotransferase APH(3')-IIb</fullName>
    </submittedName>
</protein>
<dbReference type="SUPFAM" id="SSF56112">
    <property type="entry name" value="Protein kinase-like (PK-like)"/>
    <property type="match status" value="1"/>
</dbReference>
<feature type="domain" description="Aminoglycoside phosphotransferase" evidence="9">
    <location>
        <begin position="22"/>
        <end position="234"/>
    </location>
</feature>
<dbReference type="GO" id="GO:0005524">
    <property type="term" value="F:ATP binding"/>
    <property type="evidence" value="ECO:0007669"/>
    <property type="project" value="UniProtKB-KW"/>
</dbReference>
<feature type="binding site" evidence="8">
    <location>
        <position position="174"/>
    </location>
    <ligand>
        <name>Mg(2+)</name>
        <dbReference type="ChEBI" id="CHEBI:18420"/>
    </ligand>
</feature>
<dbReference type="Proteomes" id="UP000377595">
    <property type="component" value="Unassembled WGS sequence"/>
</dbReference>
<feature type="active site" description="Proton acceptor" evidence="7">
    <location>
        <position position="169"/>
    </location>
</feature>
<keyword evidence="4" id="KW-0418">Kinase</keyword>
<name>A0A5M3XZC0_9ACTN</name>
<evidence type="ECO:0000256" key="7">
    <source>
        <dbReference type="PIRSR" id="PIRSR000706-1"/>
    </source>
</evidence>
<dbReference type="GO" id="GO:0046872">
    <property type="term" value="F:metal ion binding"/>
    <property type="evidence" value="ECO:0007669"/>
    <property type="project" value="UniProtKB-KW"/>
</dbReference>
<evidence type="ECO:0000313" key="10">
    <source>
        <dbReference type="EMBL" id="GES24803.1"/>
    </source>
</evidence>